<evidence type="ECO:0000256" key="4">
    <source>
        <dbReference type="ARBA" id="ARBA00022827"/>
    </source>
</evidence>
<dbReference type="InterPro" id="IPR006076">
    <property type="entry name" value="FAD-dep_OxRdtase"/>
</dbReference>
<evidence type="ECO:0000256" key="2">
    <source>
        <dbReference type="ARBA" id="ARBA00006730"/>
    </source>
</evidence>
<organism evidence="11 12">
    <name type="scientific">Polynucleobacter hirudinilacicola</name>
    <dbReference type="NCBI Taxonomy" id="1743166"/>
    <lineage>
        <taxon>Bacteria</taxon>
        <taxon>Pseudomonadati</taxon>
        <taxon>Pseudomonadota</taxon>
        <taxon>Betaproteobacteria</taxon>
        <taxon>Burkholderiales</taxon>
        <taxon>Burkholderiaceae</taxon>
        <taxon>Polynucleobacter</taxon>
    </lineage>
</organism>
<dbReference type="GO" id="GO:0005737">
    <property type="term" value="C:cytoplasm"/>
    <property type="evidence" value="ECO:0007669"/>
    <property type="project" value="TreeGrafter"/>
</dbReference>
<comment type="caution">
    <text evidence="11">The sequence shown here is derived from an EMBL/GenBank/DDBJ whole genome shotgun (WGS) entry which is preliminary data.</text>
</comment>
<comment type="similarity">
    <text evidence="2">Belongs to the DAMOX/DASOX family.</text>
</comment>
<keyword evidence="3" id="KW-0285">Flavoprotein</keyword>
<proteinExistence type="inferred from homology"/>
<keyword evidence="5" id="KW-0560">Oxidoreductase</keyword>
<name>A0A210RX28_9BURK</name>
<dbReference type="PANTHER" id="PTHR11530">
    <property type="entry name" value="D-AMINO ACID OXIDASE"/>
    <property type="match status" value="1"/>
</dbReference>
<dbReference type="Proteomes" id="UP000196880">
    <property type="component" value="Unassembled WGS sequence"/>
</dbReference>
<evidence type="ECO:0000256" key="5">
    <source>
        <dbReference type="ARBA" id="ARBA00023002"/>
    </source>
</evidence>
<evidence type="ECO:0000313" key="11">
    <source>
        <dbReference type="EMBL" id="OWF65511.1"/>
    </source>
</evidence>
<protein>
    <recommendedName>
        <fullName evidence="7">D-amino-acid oxidase</fullName>
        <ecNumber evidence="6">1.4.3.3</ecNumber>
    </recommendedName>
</protein>
<feature type="transmembrane region" description="Helical" evidence="9">
    <location>
        <begin position="110"/>
        <end position="127"/>
    </location>
</feature>
<comment type="cofactor">
    <cofactor evidence="1">
        <name>FAD</name>
        <dbReference type="ChEBI" id="CHEBI:57692"/>
    </cofactor>
</comment>
<dbReference type="PROSITE" id="PS51318">
    <property type="entry name" value="TAT"/>
    <property type="match status" value="1"/>
</dbReference>
<dbReference type="OrthoDB" id="246701at2"/>
<keyword evidence="12" id="KW-1185">Reference proteome</keyword>
<evidence type="ECO:0000259" key="10">
    <source>
        <dbReference type="Pfam" id="PF01266"/>
    </source>
</evidence>
<dbReference type="InterPro" id="IPR006311">
    <property type="entry name" value="TAT_signal"/>
</dbReference>
<sequence>MTQESRRKFLKTTAIGVATIASNEALSSAPEVRKIIPPNLDEAYLGQKILCYRPMRHGSPNLSVVQNGNKVVAHNYGHGGSGWTLGPGSASYVNSLMINSKYSDALSNKLTPIAIIGAGVIGLFTAYDLNKRGYRNITIYADRVDSLTSHNAGGLLAPVSMDNAPDMQATIDQIGIDAYRFYDSIAKNKNSDLKGGAIIVPTYFNDREESGLEPYVGKVMQPAKEVVLDFGNGTTRKMVAYDDGIYMDTAILMVELHKYMSAHNIPIVKKKINSFADLSQRFIFNCSGLGSSQLANDSKVIPVQGHLIMLKNQIPQNLNYMILVYFGEGSTEANQKVKRSFYIFPKRLANAGPQDFGVVGGTFVEGGNPNTPNLKEFELLLEGAKKFYGVS</sequence>
<evidence type="ECO:0000313" key="12">
    <source>
        <dbReference type="Proteomes" id="UP000196880"/>
    </source>
</evidence>
<dbReference type="Pfam" id="PF01266">
    <property type="entry name" value="DAO"/>
    <property type="match status" value="1"/>
</dbReference>
<keyword evidence="9" id="KW-0812">Transmembrane</keyword>
<evidence type="ECO:0000256" key="8">
    <source>
        <dbReference type="ARBA" id="ARBA00049547"/>
    </source>
</evidence>
<reference evidence="11 12" key="1">
    <citation type="submission" date="2017-03" db="EMBL/GenBank/DDBJ databases">
        <title>New species Polynucleobacter sp. MWH-EgelM1-30-B4.</title>
        <authorList>
            <person name="Hahn M.W."/>
        </authorList>
    </citation>
    <scope>NUCLEOTIDE SEQUENCE [LARGE SCALE GENOMIC DNA]</scope>
    <source>
        <strain evidence="11 12">MWH-EgelM1-30-B4</strain>
    </source>
</reference>
<comment type="catalytic activity">
    <reaction evidence="8">
        <text>a D-alpha-amino acid + O2 + H2O = a 2-oxocarboxylate + H2O2 + NH4(+)</text>
        <dbReference type="Rhea" id="RHEA:21816"/>
        <dbReference type="ChEBI" id="CHEBI:15377"/>
        <dbReference type="ChEBI" id="CHEBI:15379"/>
        <dbReference type="ChEBI" id="CHEBI:16240"/>
        <dbReference type="ChEBI" id="CHEBI:28938"/>
        <dbReference type="ChEBI" id="CHEBI:35179"/>
        <dbReference type="ChEBI" id="CHEBI:59871"/>
        <dbReference type="EC" id="1.4.3.3"/>
    </reaction>
    <physiologicalReaction direction="left-to-right" evidence="8">
        <dbReference type="Rhea" id="RHEA:21817"/>
    </physiologicalReaction>
</comment>
<dbReference type="AlphaFoldDB" id="A0A210RX28"/>
<dbReference type="InterPro" id="IPR023209">
    <property type="entry name" value="DAO"/>
</dbReference>
<gene>
    <name evidence="11" type="ORF">B6A14_06865</name>
</gene>
<dbReference type="EMBL" id="NAIA01000003">
    <property type="protein sequence ID" value="OWF65511.1"/>
    <property type="molecule type" value="Genomic_DNA"/>
</dbReference>
<dbReference type="PANTHER" id="PTHR11530:SF11">
    <property type="entry name" value="D-ASPARTATE OXIDASE"/>
    <property type="match status" value="1"/>
</dbReference>
<dbReference type="Gene3D" id="3.30.9.10">
    <property type="entry name" value="D-Amino Acid Oxidase, subunit A, domain 2"/>
    <property type="match status" value="2"/>
</dbReference>
<dbReference type="Gene3D" id="3.40.50.720">
    <property type="entry name" value="NAD(P)-binding Rossmann-like Domain"/>
    <property type="match status" value="2"/>
</dbReference>
<feature type="domain" description="FAD dependent oxidoreductase" evidence="10">
    <location>
        <begin position="113"/>
        <end position="388"/>
    </location>
</feature>
<evidence type="ECO:0000256" key="6">
    <source>
        <dbReference type="ARBA" id="ARBA00039101"/>
    </source>
</evidence>
<dbReference type="GO" id="GO:0003884">
    <property type="term" value="F:D-amino-acid oxidase activity"/>
    <property type="evidence" value="ECO:0007669"/>
    <property type="project" value="UniProtKB-EC"/>
</dbReference>
<evidence type="ECO:0000256" key="1">
    <source>
        <dbReference type="ARBA" id="ARBA00001974"/>
    </source>
</evidence>
<evidence type="ECO:0000256" key="9">
    <source>
        <dbReference type="SAM" id="Phobius"/>
    </source>
</evidence>
<accession>A0A210RX28</accession>
<dbReference type="EC" id="1.4.3.3" evidence="6"/>
<keyword evidence="9" id="KW-0472">Membrane</keyword>
<keyword evidence="9" id="KW-1133">Transmembrane helix</keyword>
<evidence type="ECO:0000256" key="3">
    <source>
        <dbReference type="ARBA" id="ARBA00022630"/>
    </source>
</evidence>
<evidence type="ECO:0000256" key="7">
    <source>
        <dbReference type="ARBA" id="ARBA00039751"/>
    </source>
</evidence>
<dbReference type="SUPFAM" id="SSF51971">
    <property type="entry name" value="Nucleotide-binding domain"/>
    <property type="match status" value="1"/>
</dbReference>
<dbReference type="GO" id="GO:0019478">
    <property type="term" value="P:D-amino acid catabolic process"/>
    <property type="evidence" value="ECO:0007669"/>
    <property type="project" value="TreeGrafter"/>
</dbReference>
<keyword evidence="4" id="KW-0274">FAD</keyword>
<dbReference type="RefSeq" id="WP_087909752.1">
    <property type="nucleotide sequence ID" value="NZ_NAIA01000003.1"/>
</dbReference>
<dbReference type="GO" id="GO:0071949">
    <property type="term" value="F:FAD binding"/>
    <property type="evidence" value="ECO:0007669"/>
    <property type="project" value="InterPro"/>
</dbReference>